<organism evidence="1">
    <name type="scientific">Zea mays</name>
    <name type="common">Maize</name>
    <dbReference type="NCBI Taxonomy" id="4577"/>
    <lineage>
        <taxon>Eukaryota</taxon>
        <taxon>Viridiplantae</taxon>
        <taxon>Streptophyta</taxon>
        <taxon>Embryophyta</taxon>
        <taxon>Tracheophyta</taxon>
        <taxon>Spermatophyta</taxon>
        <taxon>Magnoliopsida</taxon>
        <taxon>Liliopsida</taxon>
        <taxon>Poales</taxon>
        <taxon>Poaceae</taxon>
        <taxon>PACMAD clade</taxon>
        <taxon>Panicoideae</taxon>
        <taxon>Andropogonodae</taxon>
        <taxon>Andropogoneae</taxon>
        <taxon>Tripsacinae</taxon>
        <taxon>Zea</taxon>
    </lineage>
</organism>
<dbReference type="GO" id="GO:0004177">
    <property type="term" value="F:aminopeptidase activity"/>
    <property type="evidence" value="ECO:0007669"/>
    <property type="project" value="UniProtKB-KW"/>
</dbReference>
<dbReference type="PANTHER" id="PTHR33645:SF11">
    <property type="entry name" value="AMINOPEPTIDASE (DUF3754)"/>
    <property type="match status" value="1"/>
</dbReference>
<gene>
    <name evidence="1" type="ORF">ZEAMMB73_Zm00001d007391</name>
</gene>
<feature type="non-terminal residue" evidence="1">
    <location>
        <position position="137"/>
    </location>
</feature>
<dbReference type="EMBL" id="CM007648">
    <property type="protein sequence ID" value="ONM26701.1"/>
    <property type="molecule type" value="Genomic_DNA"/>
</dbReference>
<keyword evidence="1" id="KW-0378">Hydrolase</keyword>
<dbReference type="PANTHER" id="PTHR33645">
    <property type="entry name" value="AMINOPEPTIDASE (DUF3754)"/>
    <property type="match status" value="1"/>
</dbReference>
<name>A0A1D6F601_MAIZE</name>
<accession>A0A1D6F601</accession>
<evidence type="ECO:0000313" key="1">
    <source>
        <dbReference type="EMBL" id="ONM26701.1"/>
    </source>
</evidence>
<keyword evidence="1" id="KW-0645">Protease</keyword>
<sequence>MEKSNFKLLSDEEYEVAQSGQYLLNLPIKVDESKVDSKLLTKYFREHPHDNLPAFANKVCAFSVVHSSSHLSYFFLDNGNQVPALSSIKGGYSLTNKLTSKDQHSQHRVQSYTTNIKINTTPTRHTITSICNPVRKT</sequence>
<proteinExistence type="predicted"/>
<protein>
    <submittedName>
        <fullName evidence="1">Aminopeptidase</fullName>
    </submittedName>
</protein>
<dbReference type="AlphaFoldDB" id="A0A1D6F601"/>
<keyword evidence="1" id="KW-0031">Aminopeptidase</keyword>
<reference evidence="1" key="1">
    <citation type="submission" date="2015-12" db="EMBL/GenBank/DDBJ databases">
        <title>Update maize B73 reference genome by single molecule sequencing technologies.</title>
        <authorList>
            <consortium name="Maize Genome Sequencing Project"/>
            <person name="Ware D."/>
        </authorList>
    </citation>
    <scope>NUCLEOTIDE SEQUENCE [LARGE SCALE GENOMIC DNA]</scope>
    <source>
        <tissue evidence="1">Seedling</tissue>
    </source>
</reference>